<keyword evidence="5" id="KW-0997">Cell inner membrane</keyword>
<dbReference type="NCBIfam" id="TIGR01352">
    <property type="entry name" value="tonB_Cterm"/>
    <property type="match status" value="1"/>
</dbReference>
<dbReference type="EMBL" id="VDMB01000006">
    <property type="protein sequence ID" value="TYT75055.1"/>
    <property type="molecule type" value="Genomic_DNA"/>
</dbReference>
<gene>
    <name evidence="13" type="ORF">FIM25_06560</name>
</gene>
<dbReference type="PANTHER" id="PTHR33446">
    <property type="entry name" value="PROTEIN TONB-RELATED"/>
    <property type="match status" value="1"/>
</dbReference>
<evidence type="ECO:0000256" key="3">
    <source>
        <dbReference type="ARBA" id="ARBA00022448"/>
    </source>
</evidence>
<proteinExistence type="inferred from homology"/>
<feature type="transmembrane region" description="Helical" evidence="11">
    <location>
        <begin position="14"/>
        <end position="35"/>
    </location>
</feature>
<keyword evidence="7" id="KW-0653">Protein transport</keyword>
<dbReference type="InterPro" id="IPR037682">
    <property type="entry name" value="TonB_C"/>
</dbReference>
<dbReference type="Proteomes" id="UP000321899">
    <property type="component" value="Unassembled WGS sequence"/>
</dbReference>
<keyword evidence="9 11" id="KW-0472">Membrane</keyword>
<keyword evidence="14" id="KW-1185">Reference proteome</keyword>
<name>A0A5Q4VBX3_9BACT</name>
<evidence type="ECO:0000256" key="10">
    <source>
        <dbReference type="SAM" id="MobiDB-lite"/>
    </source>
</evidence>
<dbReference type="GO" id="GO:0055085">
    <property type="term" value="P:transmembrane transport"/>
    <property type="evidence" value="ECO:0007669"/>
    <property type="project" value="InterPro"/>
</dbReference>
<dbReference type="OrthoDB" id="5432798at2"/>
<comment type="caution">
    <text evidence="13">The sequence shown here is derived from an EMBL/GenBank/DDBJ whole genome shotgun (WGS) entry which is preliminary data.</text>
</comment>
<feature type="compositionally biased region" description="Low complexity" evidence="10">
    <location>
        <begin position="63"/>
        <end position="74"/>
    </location>
</feature>
<dbReference type="Pfam" id="PF13103">
    <property type="entry name" value="TonB_2"/>
    <property type="match status" value="1"/>
</dbReference>
<sequence length="290" mass="31114">MMVAGMVSGLENRFGLFLAVSLAAHIIFFGSTILFPRWFGVAVPQKISPMLVDLVAPVSSSGPVTAQAPAAAVPEKSPAVSRPSSPPEPLPVKSPETLRLPSEEKPRETVSKKHTEDPIPLKRPSVPQRSRPSAEEVHRSLLDSALGDMARKVEEGRPVALQEALENLERQVAEAPSGRGAGPAGTQGSGGAAAGRARDLYISLAAHRVQQNWAYAGSGRSDQGAVVVFEISREGRVRNLRLQQSSGNRHIDESARRAILKAEPFQPFPEALSDERIAIGFRFTDKGVDL</sequence>
<evidence type="ECO:0000256" key="1">
    <source>
        <dbReference type="ARBA" id="ARBA00004383"/>
    </source>
</evidence>
<dbReference type="PANTHER" id="PTHR33446:SF13">
    <property type="entry name" value="TONB PROTEIN"/>
    <property type="match status" value="1"/>
</dbReference>
<keyword evidence="4" id="KW-1003">Cell membrane</keyword>
<organism evidence="13 14">
    <name type="scientific">Desulfobotulus mexicanus</name>
    <dbReference type="NCBI Taxonomy" id="2586642"/>
    <lineage>
        <taxon>Bacteria</taxon>
        <taxon>Pseudomonadati</taxon>
        <taxon>Thermodesulfobacteriota</taxon>
        <taxon>Desulfobacteria</taxon>
        <taxon>Desulfobacterales</taxon>
        <taxon>Desulfobacteraceae</taxon>
        <taxon>Desulfobotulus</taxon>
    </lineage>
</organism>
<evidence type="ECO:0000256" key="4">
    <source>
        <dbReference type="ARBA" id="ARBA00022475"/>
    </source>
</evidence>
<dbReference type="GO" id="GO:0005886">
    <property type="term" value="C:plasma membrane"/>
    <property type="evidence" value="ECO:0007669"/>
    <property type="project" value="UniProtKB-SubCell"/>
</dbReference>
<protein>
    <submittedName>
        <fullName evidence="13">TonB family protein</fullName>
    </submittedName>
</protein>
<reference evidence="13 14" key="1">
    <citation type="submission" date="2019-06" db="EMBL/GenBank/DDBJ databases">
        <title>Desulfobotulus mexicanus sp. nov., a novel sulfate-reducing bacterium isolated from the sediment of an alkaline crater lake in Mexico.</title>
        <authorList>
            <person name="Hirschler-Rea A."/>
        </authorList>
    </citation>
    <scope>NUCLEOTIDE SEQUENCE [LARGE SCALE GENOMIC DNA]</scope>
    <source>
        <strain evidence="13 14">PAR22N</strain>
    </source>
</reference>
<evidence type="ECO:0000256" key="11">
    <source>
        <dbReference type="SAM" id="Phobius"/>
    </source>
</evidence>
<evidence type="ECO:0000256" key="2">
    <source>
        <dbReference type="ARBA" id="ARBA00006555"/>
    </source>
</evidence>
<dbReference type="Gene3D" id="3.30.1150.10">
    <property type="match status" value="1"/>
</dbReference>
<dbReference type="GO" id="GO:0015031">
    <property type="term" value="P:protein transport"/>
    <property type="evidence" value="ECO:0007669"/>
    <property type="project" value="UniProtKB-KW"/>
</dbReference>
<evidence type="ECO:0000256" key="7">
    <source>
        <dbReference type="ARBA" id="ARBA00022927"/>
    </source>
</evidence>
<dbReference type="AlphaFoldDB" id="A0A5Q4VBX3"/>
<evidence type="ECO:0000256" key="9">
    <source>
        <dbReference type="ARBA" id="ARBA00023136"/>
    </source>
</evidence>
<evidence type="ECO:0000256" key="8">
    <source>
        <dbReference type="ARBA" id="ARBA00022989"/>
    </source>
</evidence>
<comment type="subcellular location">
    <subcellularLocation>
        <location evidence="1">Cell inner membrane</location>
        <topology evidence="1">Single-pass membrane protein</topology>
        <orientation evidence="1">Periplasmic side</orientation>
    </subcellularLocation>
</comment>
<feature type="compositionally biased region" description="Gly residues" evidence="10">
    <location>
        <begin position="179"/>
        <end position="193"/>
    </location>
</feature>
<evidence type="ECO:0000313" key="14">
    <source>
        <dbReference type="Proteomes" id="UP000321899"/>
    </source>
</evidence>
<keyword evidence="8 11" id="KW-1133">Transmembrane helix</keyword>
<dbReference type="InterPro" id="IPR051045">
    <property type="entry name" value="TonB-dependent_transducer"/>
</dbReference>
<accession>A0A5Q4VBX3</accession>
<evidence type="ECO:0000313" key="13">
    <source>
        <dbReference type="EMBL" id="TYT75055.1"/>
    </source>
</evidence>
<keyword evidence="6 11" id="KW-0812">Transmembrane</keyword>
<dbReference type="PROSITE" id="PS52015">
    <property type="entry name" value="TONB_CTD"/>
    <property type="match status" value="1"/>
</dbReference>
<feature type="compositionally biased region" description="Basic and acidic residues" evidence="10">
    <location>
        <begin position="101"/>
        <end position="120"/>
    </location>
</feature>
<feature type="domain" description="TonB C-terminal" evidence="12">
    <location>
        <begin position="197"/>
        <end position="290"/>
    </location>
</feature>
<feature type="region of interest" description="Disordered" evidence="10">
    <location>
        <begin position="173"/>
        <end position="193"/>
    </location>
</feature>
<evidence type="ECO:0000256" key="5">
    <source>
        <dbReference type="ARBA" id="ARBA00022519"/>
    </source>
</evidence>
<evidence type="ECO:0000256" key="6">
    <source>
        <dbReference type="ARBA" id="ARBA00022692"/>
    </source>
</evidence>
<keyword evidence="3" id="KW-0813">Transport</keyword>
<comment type="similarity">
    <text evidence="2">Belongs to the TonB family.</text>
</comment>
<evidence type="ECO:0000259" key="12">
    <source>
        <dbReference type="PROSITE" id="PS52015"/>
    </source>
</evidence>
<dbReference type="SUPFAM" id="SSF74653">
    <property type="entry name" value="TolA/TonB C-terminal domain"/>
    <property type="match status" value="1"/>
</dbReference>
<dbReference type="InterPro" id="IPR006260">
    <property type="entry name" value="TonB/TolA_C"/>
</dbReference>
<feature type="region of interest" description="Disordered" evidence="10">
    <location>
        <begin position="63"/>
        <end position="137"/>
    </location>
</feature>